<evidence type="ECO:0000313" key="1">
    <source>
        <dbReference type="EMBL" id="AYG78695.1"/>
    </source>
</evidence>
<dbReference type="KEGG" id="shun:DWB77_00803"/>
<reference evidence="1 2" key="1">
    <citation type="submission" date="2018-10" db="EMBL/GenBank/DDBJ databases">
        <title>Relationship between Morphology and Antimicrobial Activity in Streptomyces.</title>
        <authorList>
            <person name="Kang H.J."/>
            <person name="Kim S.B."/>
        </authorList>
    </citation>
    <scope>NUCLEOTIDE SEQUENCE [LARGE SCALE GENOMIC DNA]</scope>
    <source>
        <strain evidence="1 2">BH38</strain>
    </source>
</reference>
<dbReference type="Proteomes" id="UP000271554">
    <property type="component" value="Chromosome"/>
</dbReference>
<dbReference type="OrthoDB" id="4320263at2"/>
<keyword evidence="2" id="KW-1185">Reference proteome</keyword>
<dbReference type="EMBL" id="CP032698">
    <property type="protein sequence ID" value="AYG78695.1"/>
    <property type="molecule type" value="Genomic_DNA"/>
</dbReference>
<dbReference type="AlphaFoldDB" id="A0A387H4P0"/>
<gene>
    <name evidence="1" type="ORF">DWB77_00803</name>
</gene>
<sequence>MLEPHPKTLRILLARYAEARITHAHTKSVAASKEIDDVVHALCAATSTACVEEAIAAADLLLAASSCQSPAAVARDRASLAA</sequence>
<protein>
    <recommendedName>
        <fullName evidence="3">DUF5133 domain-containing protein</fullName>
    </recommendedName>
</protein>
<dbReference type="RefSeq" id="WP_120719914.1">
    <property type="nucleotide sequence ID" value="NZ_CP032698.1"/>
</dbReference>
<evidence type="ECO:0000313" key="2">
    <source>
        <dbReference type="Proteomes" id="UP000271554"/>
    </source>
</evidence>
<evidence type="ECO:0008006" key="3">
    <source>
        <dbReference type="Google" id="ProtNLM"/>
    </source>
</evidence>
<dbReference type="Pfam" id="PF17196">
    <property type="entry name" value="DUF5133"/>
    <property type="match status" value="1"/>
</dbReference>
<organism evidence="1 2">
    <name type="scientific">Streptomyces hundungensis</name>
    <dbReference type="NCBI Taxonomy" id="1077946"/>
    <lineage>
        <taxon>Bacteria</taxon>
        <taxon>Bacillati</taxon>
        <taxon>Actinomycetota</taxon>
        <taxon>Actinomycetes</taxon>
        <taxon>Kitasatosporales</taxon>
        <taxon>Streptomycetaceae</taxon>
        <taxon>Streptomyces</taxon>
    </lineage>
</organism>
<proteinExistence type="predicted"/>
<accession>A0A387H4P0</accession>
<dbReference type="InterPro" id="IPR033457">
    <property type="entry name" value="DUF5133"/>
</dbReference>
<name>A0A387H4P0_9ACTN</name>